<dbReference type="SUPFAM" id="SSF48371">
    <property type="entry name" value="ARM repeat"/>
    <property type="match status" value="1"/>
</dbReference>
<protein>
    <recommendedName>
        <fullName evidence="3">Importin N-terminal domain-containing protein</fullName>
    </recommendedName>
</protein>
<dbReference type="OrthoDB" id="10653904at2759"/>
<organism evidence="1 2">
    <name type="scientific">Tritrichomonas foetus</name>
    <dbReference type="NCBI Taxonomy" id="1144522"/>
    <lineage>
        <taxon>Eukaryota</taxon>
        <taxon>Metamonada</taxon>
        <taxon>Parabasalia</taxon>
        <taxon>Tritrichomonadida</taxon>
        <taxon>Tritrichomonadidae</taxon>
        <taxon>Tritrichomonas</taxon>
    </lineage>
</organism>
<name>A0A1J4J0M5_9EUKA</name>
<dbReference type="EMBL" id="MLAK01001448">
    <property type="protein sequence ID" value="OHS92954.1"/>
    <property type="molecule type" value="Genomic_DNA"/>
</dbReference>
<reference evidence="1" key="1">
    <citation type="submission" date="2016-10" db="EMBL/GenBank/DDBJ databases">
        <authorList>
            <person name="Benchimol M."/>
            <person name="Almeida L.G."/>
            <person name="Vasconcelos A.T."/>
            <person name="Perreira-Neves A."/>
            <person name="Rosa I.A."/>
            <person name="Tasca T."/>
            <person name="Bogo M.R."/>
            <person name="de Souza W."/>
        </authorList>
    </citation>
    <scope>NUCLEOTIDE SEQUENCE [LARGE SCALE GENOMIC DNA]</scope>
    <source>
        <strain evidence="1">K</strain>
    </source>
</reference>
<gene>
    <name evidence="1" type="ORF">TRFO_12138</name>
</gene>
<dbReference type="Proteomes" id="UP000179807">
    <property type="component" value="Unassembled WGS sequence"/>
</dbReference>
<keyword evidence="2" id="KW-1185">Reference proteome</keyword>
<dbReference type="AlphaFoldDB" id="A0A1J4J0M5"/>
<evidence type="ECO:0000313" key="1">
    <source>
        <dbReference type="EMBL" id="OHS92954.1"/>
    </source>
</evidence>
<dbReference type="InterPro" id="IPR016024">
    <property type="entry name" value="ARM-type_fold"/>
</dbReference>
<dbReference type="RefSeq" id="XP_068346091.1">
    <property type="nucleotide sequence ID" value="XM_068496451.1"/>
</dbReference>
<comment type="caution">
    <text evidence="1">The sequence shown here is derived from an EMBL/GenBank/DDBJ whole genome shotgun (WGS) entry which is preliminary data.</text>
</comment>
<dbReference type="GeneID" id="94831155"/>
<evidence type="ECO:0008006" key="3">
    <source>
        <dbReference type="Google" id="ProtNLM"/>
    </source>
</evidence>
<dbReference type="VEuPathDB" id="TrichDB:TRFO_12138"/>
<proteinExistence type="predicted"/>
<accession>A0A1J4J0M5</accession>
<evidence type="ECO:0000313" key="2">
    <source>
        <dbReference type="Proteomes" id="UP000179807"/>
    </source>
</evidence>
<sequence>MNSNPKYLPLSEDLILMGKRQIPLPEGIDSLLVITSLGNTKNFESFHWCLSNLHNFRSIYAREFSLRNIYNFITSSWIQIPVELYPILADEFFTFLFQDPNYLEQSFMPLIFKSQNLIAQELYPKYLPDFFTTLLSFPKDRLYGFLRTFNFSLYDEASMHSRNITEMLNNCLADGSQARILETIVNDVLAGVEQAKDPLVSTVEWVSLSLLLNSQLLELFAKLLTQAETCSLGLKIFYKIFNRSISLDYRIELVNAMHLLKLIHEIVKNSSENEEILVLATKLMYCATNKLTLTNLAPEILELALNLFMIPNKETTSLMYNLINLLFNSNSHLIPQCFPSLMAKIANTVSLQTADADLILQNSLRAFVNASMKTNCDVVSQLMSLASDLNLSEKIVEAASLIAALNVVLSSFDEETISPIILSIVQQFSPLLVINPPFIPAHFIALSNYLSMIKPVLPLIDPPFRAQVFIACMNLINSESSANSAPCDRQNLIEAVRDVCEAIPQLIIQIPYVKSNLLQFIQSGEHDLMKAGSFLISVLTPEERFEMYNKCLEIFSIMIGQNIKIRINSILDFWTVAKTDDLPQIYSSLTNFFVALINSNRKISDQKFTTFIQATIQTLGIDAFHIFWNSPEITTFENAAIIIQAAMPLSQLPSDDPRLGQIFQLIKNVYKLKSHSKQIKRKSDEVLSMEQFYICAANFLILIIPKLNPESQNSALFYLIQMMVNLQLPAERMNQIVLFLLTSPESVVNEIDAFFETFLRLLKNFSKHELENYGELLFNLIKLLRILFVLVPDMSWEHPRWSKIENLRGNGPQKLVWILTCDENLFVQAATEFLEDISPKKIGADDEFQADDEDCGNDEN</sequence>